<organism evidence="5 6">
    <name type="scientific">Thalassotalea eurytherma</name>
    <dbReference type="NCBI Taxonomy" id="1144278"/>
    <lineage>
        <taxon>Bacteria</taxon>
        <taxon>Pseudomonadati</taxon>
        <taxon>Pseudomonadota</taxon>
        <taxon>Gammaproteobacteria</taxon>
        <taxon>Alteromonadales</taxon>
        <taxon>Colwelliaceae</taxon>
        <taxon>Thalassotalea</taxon>
    </lineage>
</organism>
<dbReference type="InterPro" id="IPR011990">
    <property type="entry name" value="TPR-like_helical_dom_sf"/>
</dbReference>
<dbReference type="Pfam" id="PF05118">
    <property type="entry name" value="Asp_Arg_Hydrox"/>
    <property type="match status" value="1"/>
</dbReference>
<dbReference type="Proteomes" id="UP001157133">
    <property type="component" value="Unassembled WGS sequence"/>
</dbReference>
<evidence type="ECO:0000259" key="4">
    <source>
        <dbReference type="Pfam" id="PF05118"/>
    </source>
</evidence>
<evidence type="ECO:0000313" key="5">
    <source>
        <dbReference type="EMBL" id="GLX83225.1"/>
    </source>
</evidence>
<name>A0ABQ6H7N4_9GAMM</name>
<evidence type="ECO:0000256" key="2">
    <source>
        <dbReference type="ARBA" id="ARBA00022964"/>
    </source>
</evidence>
<comment type="caution">
    <text evidence="5">The sequence shown here is derived from an EMBL/GenBank/DDBJ whole genome shotgun (WGS) entry which is preliminary data.</text>
</comment>
<evidence type="ECO:0000256" key="1">
    <source>
        <dbReference type="ARBA" id="ARBA00007730"/>
    </source>
</evidence>
<dbReference type="EMBL" id="BSSU01000013">
    <property type="protein sequence ID" value="GLX83225.1"/>
    <property type="molecule type" value="Genomic_DNA"/>
</dbReference>
<accession>A0ABQ6H7N4</accession>
<dbReference type="SUPFAM" id="SSF48452">
    <property type="entry name" value="TPR-like"/>
    <property type="match status" value="1"/>
</dbReference>
<protein>
    <recommendedName>
        <fullName evidence="4">Aspartyl/asparaginy/proline hydroxylase domain-containing protein</fullName>
    </recommendedName>
</protein>
<feature type="domain" description="Aspartyl/asparaginy/proline hydroxylase" evidence="4">
    <location>
        <begin position="197"/>
        <end position="357"/>
    </location>
</feature>
<dbReference type="InterPro" id="IPR007803">
    <property type="entry name" value="Asp/Arg/Pro-Hydrxlase"/>
</dbReference>
<dbReference type="InterPro" id="IPR027443">
    <property type="entry name" value="IPNS-like_sf"/>
</dbReference>
<sequence>MAKVIDVKRIDELFAQGNSEQARDLLKAFCQDNLTNLNQWLRLGIVEEQLGTKESTEQAYQHCLSIGSHSPQVLLFAGMFFLNTNQKDKGLALLSLGFDMDKGMIYWFQNESLEEPLRARSYYAGLALRNHYTELSQINLKQSSHCNGALWPQTHNENWQYLTENQKPHLFYLPKLKAQPIWPNAAFSWVDVFKENFEPLMSEFRQITQDIEEQGMPYVDEKFADKSFEKLAGSKNWTALHLYQNGVPNTPIIERLPKLHKLLMSIDLYGLNEHPYEVFFSLLKAGQHIVPHYGLSNHSLTVHIPFIVGDSGCLTVENQRISWQVGDAIVFDDSFIHEAENTSEQDRVVLIFSVWHPDLTLDEQTAIQQSFNARQTWLDERTKYLTD</sequence>
<comment type="similarity">
    <text evidence="1">Belongs to the aspartyl/asparaginyl beta-hydroxylase family.</text>
</comment>
<dbReference type="InterPro" id="IPR051821">
    <property type="entry name" value="Asp/Asn_beta-hydroxylase"/>
</dbReference>
<dbReference type="RefSeq" id="WP_284208628.1">
    <property type="nucleotide sequence ID" value="NZ_BSSU01000013.1"/>
</dbReference>
<keyword evidence="6" id="KW-1185">Reference proteome</keyword>
<keyword evidence="3" id="KW-0560">Oxidoreductase</keyword>
<reference evidence="5 6" key="1">
    <citation type="submission" date="2023-03" db="EMBL/GenBank/DDBJ databases">
        <title>Draft genome sequence of Thalassotalea eurytherma JCM 18482T.</title>
        <authorList>
            <person name="Sawabe T."/>
        </authorList>
    </citation>
    <scope>NUCLEOTIDE SEQUENCE [LARGE SCALE GENOMIC DNA]</scope>
    <source>
        <strain evidence="5 6">JCM 18482</strain>
    </source>
</reference>
<dbReference type="PANTHER" id="PTHR46332">
    <property type="entry name" value="ASPARTATE BETA-HYDROXYLASE DOMAIN-CONTAINING PROTEIN 2"/>
    <property type="match status" value="1"/>
</dbReference>
<evidence type="ECO:0000313" key="6">
    <source>
        <dbReference type="Proteomes" id="UP001157133"/>
    </source>
</evidence>
<dbReference type="SUPFAM" id="SSF51197">
    <property type="entry name" value="Clavaminate synthase-like"/>
    <property type="match status" value="1"/>
</dbReference>
<proteinExistence type="inferred from homology"/>
<keyword evidence="2" id="KW-0223">Dioxygenase</keyword>
<dbReference type="Gene3D" id="1.25.40.10">
    <property type="entry name" value="Tetratricopeptide repeat domain"/>
    <property type="match status" value="1"/>
</dbReference>
<evidence type="ECO:0000256" key="3">
    <source>
        <dbReference type="ARBA" id="ARBA00023002"/>
    </source>
</evidence>
<gene>
    <name evidence="5" type="ORF">theurythT_26770</name>
</gene>
<dbReference type="PANTHER" id="PTHR46332:SF5">
    <property type="entry name" value="ASPARTATE BETA-HYDROXYLASE DOMAIN CONTAINING 2"/>
    <property type="match status" value="1"/>
</dbReference>
<dbReference type="Gene3D" id="2.60.120.330">
    <property type="entry name" value="B-lactam Antibiotic, Isopenicillin N Synthase, Chain"/>
    <property type="match status" value="1"/>
</dbReference>